<dbReference type="Pfam" id="PF24681">
    <property type="entry name" value="Kelch_KLHDC2_KLHL20_DRC7"/>
    <property type="match status" value="1"/>
</dbReference>
<dbReference type="SUPFAM" id="SSF117281">
    <property type="entry name" value="Kelch motif"/>
    <property type="match status" value="1"/>
</dbReference>
<dbReference type="PIRSF" id="PIRSF037037">
    <property type="entry name" value="Kelch-like_protein_gigaxonin"/>
    <property type="match status" value="1"/>
</dbReference>
<dbReference type="SMART" id="SM00612">
    <property type="entry name" value="Kelch"/>
    <property type="match status" value="6"/>
</dbReference>
<dbReference type="InterPro" id="IPR000210">
    <property type="entry name" value="BTB/POZ_dom"/>
</dbReference>
<dbReference type="EMBL" id="CP111025">
    <property type="protein sequence ID" value="WAR26678.1"/>
    <property type="molecule type" value="Genomic_DNA"/>
</dbReference>
<evidence type="ECO:0000256" key="2">
    <source>
        <dbReference type="ARBA" id="ARBA00022737"/>
    </source>
</evidence>
<dbReference type="InterPro" id="IPR011333">
    <property type="entry name" value="SKP1/BTB/POZ_sf"/>
</dbReference>
<evidence type="ECO:0000259" key="3">
    <source>
        <dbReference type="SMART" id="SM00875"/>
    </source>
</evidence>
<gene>
    <name evidence="4" type="ORF">MAR_012382</name>
</gene>
<keyword evidence="5" id="KW-1185">Reference proteome</keyword>
<protein>
    <submittedName>
        <fullName evidence="4">KLH24-like protein</fullName>
    </submittedName>
</protein>
<sequence length="543" mass="62251">MASLLPSDEEEEDVASYNSGEHSGYLISNMEQFRVDAGFTDITIEVESRQFDCHKFIYTGKVSITALIVEDLFAQAHIFQIQTLVNLCVDFFQKNMKEHNCLSALTLGDIHAHRKLYLYAKNFSCQHFQSLVQDEDLYKLSGECIVDLLKDRRLECENEELVFETAVKWLEFDITARKSQRYKVLEMVKFPMMRKTFLIDVVAKSTHVMNDDRGRELLDDGILFHTIPARRHQLPLYQITPRLNMPFSEVAILLGGRLADGLSNEVECFVADTNEFFNLKQLPFKKRNEFSVCTIGNEIYVSGGLRSSEFWKYDPTFDTWLRGPNLIHARRRHGMSAVDDTIFILGGFDEDNVLATVEYWDIDSNRWEEGGPLNQPVENMGYVAFGKSIYLFGGKNNDEVVTNCVQCYDTLTKTCTTLTCDLPANDMCLSAVVFNSYIYVVGLEGVFRFSPDRDNWDILPDMSCARDFVSLAVLDEKLYALGGRRRGAKDNLYTELIECYDPETNFWHKAGTMQVPMYSYGCVRIFLSKNLPVTRGDFPAQSR</sequence>
<dbReference type="Gene3D" id="3.30.710.10">
    <property type="entry name" value="Potassium Channel Kv1.1, Chain A"/>
    <property type="match status" value="1"/>
</dbReference>
<dbReference type="Gene3D" id="2.120.10.80">
    <property type="entry name" value="Kelch-type beta propeller"/>
    <property type="match status" value="2"/>
</dbReference>
<dbReference type="Pfam" id="PF01344">
    <property type="entry name" value="Kelch_1"/>
    <property type="match status" value="1"/>
</dbReference>
<evidence type="ECO:0000313" key="5">
    <source>
        <dbReference type="Proteomes" id="UP001164746"/>
    </source>
</evidence>
<proteinExistence type="predicted"/>
<dbReference type="Proteomes" id="UP001164746">
    <property type="component" value="Chromosome 14"/>
</dbReference>
<name>A0ABY7G0L7_MYAAR</name>
<dbReference type="Gene3D" id="1.25.40.420">
    <property type="match status" value="1"/>
</dbReference>
<evidence type="ECO:0000313" key="4">
    <source>
        <dbReference type="EMBL" id="WAR26678.1"/>
    </source>
</evidence>
<keyword evidence="1" id="KW-0880">Kelch repeat</keyword>
<dbReference type="Pfam" id="PF07707">
    <property type="entry name" value="BACK"/>
    <property type="match status" value="1"/>
</dbReference>
<dbReference type="PANTHER" id="PTHR45632">
    <property type="entry name" value="LD33804P"/>
    <property type="match status" value="1"/>
</dbReference>
<dbReference type="Pfam" id="PF00651">
    <property type="entry name" value="BTB"/>
    <property type="match status" value="1"/>
</dbReference>
<dbReference type="InterPro" id="IPR015915">
    <property type="entry name" value="Kelch-typ_b-propeller"/>
</dbReference>
<dbReference type="InterPro" id="IPR006652">
    <property type="entry name" value="Kelch_1"/>
</dbReference>
<dbReference type="InterPro" id="IPR011705">
    <property type="entry name" value="BACK"/>
</dbReference>
<dbReference type="InterPro" id="IPR017096">
    <property type="entry name" value="BTB-kelch_protein"/>
</dbReference>
<accession>A0ABY7G0L7</accession>
<feature type="domain" description="BACK" evidence="3">
    <location>
        <begin position="101"/>
        <end position="203"/>
    </location>
</feature>
<organism evidence="4 5">
    <name type="scientific">Mya arenaria</name>
    <name type="common">Soft-shell clam</name>
    <dbReference type="NCBI Taxonomy" id="6604"/>
    <lineage>
        <taxon>Eukaryota</taxon>
        <taxon>Metazoa</taxon>
        <taxon>Spiralia</taxon>
        <taxon>Lophotrochozoa</taxon>
        <taxon>Mollusca</taxon>
        <taxon>Bivalvia</taxon>
        <taxon>Autobranchia</taxon>
        <taxon>Heteroconchia</taxon>
        <taxon>Euheterodonta</taxon>
        <taxon>Imparidentia</taxon>
        <taxon>Neoheterodontei</taxon>
        <taxon>Myida</taxon>
        <taxon>Myoidea</taxon>
        <taxon>Myidae</taxon>
        <taxon>Mya</taxon>
    </lineage>
</organism>
<evidence type="ECO:0000256" key="1">
    <source>
        <dbReference type="ARBA" id="ARBA00022441"/>
    </source>
</evidence>
<reference evidence="4" key="1">
    <citation type="submission" date="2022-11" db="EMBL/GenBank/DDBJ databases">
        <title>Centuries of genome instability and evolution in soft-shell clam transmissible cancer (bioRxiv).</title>
        <authorList>
            <person name="Hart S.F.M."/>
            <person name="Yonemitsu M.A."/>
            <person name="Giersch R.M."/>
            <person name="Beal B.F."/>
            <person name="Arriagada G."/>
            <person name="Davis B.W."/>
            <person name="Ostrander E.A."/>
            <person name="Goff S.P."/>
            <person name="Metzger M.J."/>
        </authorList>
    </citation>
    <scope>NUCLEOTIDE SEQUENCE</scope>
    <source>
        <strain evidence="4">MELC-2E11</strain>
        <tissue evidence="4">Siphon/mantle</tissue>
    </source>
</reference>
<keyword evidence="2" id="KW-0677">Repeat</keyword>
<dbReference type="PANTHER" id="PTHR45632:SF5">
    <property type="entry name" value="KELCH-LIKE PROTEIN 22"/>
    <property type="match status" value="1"/>
</dbReference>
<dbReference type="SUPFAM" id="SSF54695">
    <property type="entry name" value="POZ domain"/>
    <property type="match status" value="1"/>
</dbReference>
<dbReference type="SMART" id="SM00875">
    <property type="entry name" value="BACK"/>
    <property type="match status" value="1"/>
</dbReference>